<comment type="caution">
    <text evidence="1">The sequence shown here is derived from an EMBL/GenBank/DDBJ whole genome shotgun (WGS) entry which is preliminary data.</text>
</comment>
<proteinExistence type="predicted"/>
<reference evidence="1 2" key="1">
    <citation type="journal article" date="2021" name="BMC Genomics">
        <title>Datura genome reveals duplications of psychoactive alkaloid biosynthetic genes and high mutation rate following tissue culture.</title>
        <authorList>
            <person name="Rajewski A."/>
            <person name="Carter-House D."/>
            <person name="Stajich J."/>
            <person name="Litt A."/>
        </authorList>
    </citation>
    <scope>NUCLEOTIDE SEQUENCE [LARGE SCALE GENOMIC DNA]</scope>
    <source>
        <strain evidence="1">AR-01</strain>
    </source>
</reference>
<gene>
    <name evidence="1" type="ORF">HAX54_003241</name>
</gene>
<evidence type="ECO:0000313" key="2">
    <source>
        <dbReference type="Proteomes" id="UP000823775"/>
    </source>
</evidence>
<keyword evidence="2" id="KW-1185">Reference proteome</keyword>
<dbReference type="Proteomes" id="UP000823775">
    <property type="component" value="Unassembled WGS sequence"/>
</dbReference>
<evidence type="ECO:0000313" key="1">
    <source>
        <dbReference type="EMBL" id="MCD7466486.1"/>
    </source>
</evidence>
<accession>A0ABS8T6J9</accession>
<sequence>MESIVLSLLWTGFHKAPLGSSYYYKIIKGLVKSKVLMGCKIISKGWPIYWLFAYTSGKTISVSFNYLLTSHALEAPQQGSQLGAYICSRMLNTIHVISYLTCNYFNIIPHFLW</sequence>
<protein>
    <submittedName>
        <fullName evidence="1">Uncharacterized protein</fullName>
    </submittedName>
</protein>
<dbReference type="EMBL" id="JACEIK010001148">
    <property type="protein sequence ID" value="MCD7466486.1"/>
    <property type="molecule type" value="Genomic_DNA"/>
</dbReference>
<name>A0ABS8T6J9_DATST</name>
<organism evidence="1 2">
    <name type="scientific">Datura stramonium</name>
    <name type="common">Jimsonweed</name>
    <name type="synonym">Common thornapple</name>
    <dbReference type="NCBI Taxonomy" id="4076"/>
    <lineage>
        <taxon>Eukaryota</taxon>
        <taxon>Viridiplantae</taxon>
        <taxon>Streptophyta</taxon>
        <taxon>Embryophyta</taxon>
        <taxon>Tracheophyta</taxon>
        <taxon>Spermatophyta</taxon>
        <taxon>Magnoliopsida</taxon>
        <taxon>eudicotyledons</taxon>
        <taxon>Gunneridae</taxon>
        <taxon>Pentapetalae</taxon>
        <taxon>asterids</taxon>
        <taxon>lamiids</taxon>
        <taxon>Solanales</taxon>
        <taxon>Solanaceae</taxon>
        <taxon>Solanoideae</taxon>
        <taxon>Datureae</taxon>
        <taxon>Datura</taxon>
    </lineage>
</organism>